<protein>
    <submittedName>
        <fullName evidence="2">Uncharacterized protein</fullName>
    </submittedName>
</protein>
<reference evidence="2 3" key="1">
    <citation type="journal article" date="2012" name="Science">
        <title>The Paleozoic origin of enzymatic lignin decomposition reconstructed from 31 fungal genomes.</title>
        <authorList>
            <person name="Floudas D."/>
            <person name="Binder M."/>
            <person name="Riley R."/>
            <person name="Barry K."/>
            <person name="Blanchette R.A."/>
            <person name="Henrissat B."/>
            <person name="Martinez A.T."/>
            <person name="Otillar R."/>
            <person name="Spatafora J.W."/>
            <person name="Yadav J.S."/>
            <person name="Aerts A."/>
            <person name="Benoit I."/>
            <person name="Boyd A."/>
            <person name="Carlson A."/>
            <person name="Copeland A."/>
            <person name="Coutinho P.M."/>
            <person name="de Vries R.P."/>
            <person name="Ferreira P."/>
            <person name="Findley K."/>
            <person name="Foster B."/>
            <person name="Gaskell J."/>
            <person name="Glotzer D."/>
            <person name="Gorecki P."/>
            <person name="Heitman J."/>
            <person name="Hesse C."/>
            <person name="Hori C."/>
            <person name="Igarashi K."/>
            <person name="Jurgens J.A."/>
            <person name="Kallen N."/>
            <person name="Kersten P."/>
            <person name="Kohler A."/>
            <person name="Kuees U."/>
            <person name="Kumar T.K.A."/>
            <person name="Kuo A."/>
            <person name="LaButti K."/>
            <person name="Larrondo L.F."/>
            <person name="Lindquist E."/>
            <person name="Ling A."/>
            <person name="Lombard V."/>
            <person name="Lucas S."/>
            <person name="Lundell T."/>
            <person name="Martin R."/>
            <person name="McLaughlin D.J."/>
            <person name="Morgenstern I."/>
            <person name="Morin E."/>
            <person name="Murat C."/>
            <person name="Nagy L.G."/>
            <person name="Nolan M."/>
            <person name="Ohm R.A."/>
            <person name="Patyshakuliyeva A."/>
            <person name="Rokas A."/>
            <person name="Ruiz-Duenas F.J."/>
            <person name="Sabat G."/>
            <person name="Salamov A."/>
            <person name="Samejima M."/>
            <person name="Schmutz J."/>
            <person name="Slot J.C."/>
            <person name="St John F."/>
            <person name="Stenlid J."/>
            <person name="Sun H."/>
            <person name="Sun S."/>
            <person name="Syed K."/>
            <person name="Tsang A."/>
            <person name="Wiebenga A."/>
            <person name="Young D."/>
            <person name="Pisabarro A."/>
            <person name="Eastwood D.C."/>
            <person name="Martin F."/>
            <person name="Cullen D."/>
            <person name="Grigoriev I.V."/>
            <person name="Hibbett D.S."/>
        </authorList>
    </citation>
    <scope>NUCLEOTIDE SEQUENCE</scope>
    <source>
        <strain evidence="3">FP-58527</strain>
    </source>
</reference>
<sequence>MSLITQTYSTSTFSAVPSAGVVSSTASADSPVATYGLDGPWFPNASLQSSFMNSVTAGLFMGAVLLGVHTITLGHALVSAWHRKAARDRWLLLAVPSALWFASLIYEICSIVFTNQAWEAGQEGINSRTPFRYFWNNSNPDLTLASAAALLVSTVIADGFLCVRTVALWKTLWVSIPLVLVTLFAYGWDVVQVVYIANESNEGLLAIPYESTFIAPVITAQSLHAIFAILLVSRVATADHKTETRRISAKKWLIETVLPYALISVLFMGTYCGSSVAANVFLPMLVQTQGITIDLLIAHRKRRDGFLAVEPEDAASATMQLPAPVQAPSTTSGMSDTEKLTLAVMASKWEYGLDKKEPLPPQYSESA</sequence>
<name>S8DHG6_FOMSC</name>
<keyword evidence="1" id="KW-0472">Membrane</keyword>
<keyword evidence="1" id="KW-0812">Transmembrane</keyword>
<proteinExistence type="predicted"/>
<feature type="transmembrane region" description="Helical" evidence="1">
    <location>
        <begin position="57"/>
        <end position="78"/>
    </location>
</feature>
<gene>
    <name evidence="2" type="ORF">FOMPIDRAFT_1056386</name>
</gene>
<dbReference type="OrthoDB" id="2790605at2759"/>
<keyword evidence="1" id="KW-1133">Transmembrane helix</keyword>
<dbReference type="InParanoid" id="S8DHG6"/>
<accession>S8DHG6</accession>
<dbReference type="AlphaFoldDB" id="S8DHG6"/>
<evidence type="ECO:0000313" key="2">
    <source>
        <dbReference type="EMBL" id="EPS92986.1"/>
    </source>
</evidence>
<evidence type="ECO:0000256" key="1">
    <source>
        <dbReference type="SAM" id="Phobius"/>
    </source>
</evidence>
<feature type="transmembrane region" description="Helical" evidence="1">
    <location>
        <begin position="90"/>
        <end position="113"/>
    </location>
</feature>
<dbReference type="HOGENOM" id="CLU_754472_0_0_1"/>
<organism evidence="2 3">
    <name type="scientific">Fomitopsis schrenkii</name>
    <name type="common">Brown rot fungus</name>
    <dbReference type="NCBI Taxonomy" id="2126942"/>
    <lineage>
        <taxon>Eukaryota</taxon>
        <taxon>Fungi</taxon>
        <taxon>Dikarya</taxon>
        <taxon>Basidiomycota</taxon>
        <taxon>Agaricomycotina</taxon>
        <taxon>Agaricomycetes</taxon>
        <taxon>Polyporales</taxon>
        <taxon>Fomitopsis</taxon>
    </lineage>
</organism>
<feature type="transmembrane region" description="Helical" evidence="1">
    <location>
        <begin position="142"/>
        <end position="161"/>
    </location>
</feature>
<keyword evidence="3" id="KW-1185">Reference proteome</keyword>
<evidence type="ECO:0000313" key="3">
    <source>
        <dbReference type="Proteomes" id="UP000015241"/>
    </source>
</evidence>
<dbReference type="EMBL" id="KE504311">
    <property type="protein sequence ID" value="EPS92986.1"/>
    <property type="molecule type" value="Genomic_DNA"/>
</dbReference>
<feature type="transmembrane region" description="Helical" evidence="1">
    <location>
        <begin position="168"/>
        <end position="188"/>
    </location>
</feature>
<dbReference type="Proteomes" id="UP000015241">
    <property type="component" value="Unassembled WGS sequence"/>
</dbReference>
<feature type="transmembrane region" description="Helical" evidence="1">
    <location>
        <begin position="213"/>
        <end position="232"/>
    </location>
</feature>
<feature type="transmembrane region" description="Helical" evidence="1">
    <location>
        <begin position="252"/>
        <end position="271"/>
    </location>
</feature>